<proteinExistence type="predicted"/>
<sequence length="205" mass="22716">MMSQTRAYFPTGIANAVVMAFGFVPFAVSIWAGIAWMIWRQSITGFLSLFVVVPLLFIQLALFGFMLWLRPSIRTSRKLPLAEGGWYLGAVACWLAGVTVPGFVGGMLQLLAIVVSGAGIWWTGRRSHQENIDNMAARAERMREHLGTPPGAAPKVEVITIEEQWVAREGASDRQQEAIDAEIIEERDDDNDDGPEWVATPRGER</sequence>
<evidence type="ECO:0000256" key="2">
    <source>
        <dbReference type="SAM" id="Phobius"/>
    </source>
</evidence>
<keyword evidence="2" id="KW-1133">Transmembrane helix</keyword>
<organism evidence="3 4">
    <name type="scientific">Gulosibacter bifidus</name>
    <dbReference type="NCBI Taxonomy" id="272239"/>
    <lineage>
        <taxon>Bacteria</taxon>
        <taxon>Bacillati</taxon>
        <taxon>Actinomycetota</taxon>
        <taxon>Actinomycetes</taxon>
        <taxon>Micrococcales</taxon>
        <taxon>Microbacteriaceae</taxon>
        <taxon>Gulosibacter</taxon>
    </lineage>
</organism>
<name>A0ABW5RI20_9MICO</name>
<accession>A0ABW5RI20</accession>
<keyword evidence="2" id="KW-0812">Transmembrane</keyword>
<keyword evidence="4" id="KW-1185">Reference proteome</keyword>
<feature type="region of interest" description="Disordered" evidence="1">
    <location>
        <begin position="168"/>
        <end position="205"/>
    </location>
</feature>
<feature type="transmembrane region" description="Helical" evidence="2">
    <location>
        <begin position="12"/>
        <end position="39"/>
    </location>
</feature>
<evidence type="ECO:0000313" key="3">
    <source>
        <dbReference type="EMBL" id="MFD2674740.1"/>
    </source>
</evidence>
<comment type="caution">
    <text evidence="3">The sequence shown here is derived from an EMBL/GenBank/DDBJ whole genome shotgun (WGS) entry which is preliminary data.</text>
</comment>
<feature type="compositionally biased region" description="Acidic residues" evidence="1">
    <location>
        <begin position="179"/>
        <end position="195"/>
    </location>
</feature>
<evidence type="ECO:0000256" key="1">
    <source>
        <dbReference type="SAM" id="MobiDB-lite"/>
    </source>
</evidence>
<feature type="transmembrane region" description="Helical" evidence="2">
    <location>
        <begin position="45"/>
        <end position="69"/>
    </location>
</feature>
<reference evidence="4" key="1">
    <citation type="journal article" date="2019" name="Int. J. Syst. Evol. Microbiol.">
        <title>The Global Catalogue of Microorganisms (GCM) 10K type strain sequencing project: providing services to taxonomists for standard genome sequencing and annotation.</title>
        <authorList>
            <consortium name="The Broad Institute Genomics Platform"/>
            <consortium name="The Broad Institute Genome Sequencing Center for Infectious Disease"/>
            <person name="Wu L."/>
            <person name="Ma J."/>
        </authorList>
    </citation>
    <scope>NUCLEOTIDE SEQUENCE [LARGE SCALE GENOMIC DNA]</scope>
    <source>
        <strain evidence="4">TISTR 1511</strain>
    </source>
</reference>
<gene>
    <name evidence="3" type="ORF">ACFSUQ_05415</name>
</gene>
<feature type="transmembrane region" description="Helical" evidence="2">
    <location>
        <begin position="81"/>
        <end position="97"/>
    </location>
</feature>
<feature type="transmembrane region" description="Helical" evidence="2">
    <location>
        <begin position="103"/>
        <end position="122"/>
    </location>
</feature>
<protein>
    <submittedName>
        <fullName evidence="3">Uncharacterized protein</fullName>
    </submittedName>
</protein>
<keyword evidence="2" id="KW-0472">Membrane</keyword>
<dbReference type="EMBL" id="JBHUNF010000003">
    <property type="protein sequence ID" value="MFD2674740.1"/>
    <property type="molecule type" value="Genomic_DNA"/>
</dbReference>
<dbReference type="Proteomes" id="UP001597453">
    <property type="component" value="Unassembled WGS sequence"/>
</dbReference>
<evidence type="ECO:0000313" key="4">
    <source>
        <dbReference type="Proteomes" id="UP001597453"/>
    </source>
</evidence>